<dbReference type="GO" id="GO:0055085">
    <property type="term" value="P:transmembrane transport"/>
    <property type="evidence" value="ECO:0007669"/>
    <property type="project" value="InterPro"/>
</dbReference>
<keyword evidence="6 7" id="KW-0472">Membrane</keyword>
<evidence type="ECO:0000313" key="10">
    <source>
        <dbReference type="Proteomes" id="UP000249304"/>
    </source>
</evidence>
<feature type="transmembrane region" description="Helical" evidence="7">
    <location>
        <begin position="82"/>
        <end position="103"/>
    </location>
</feature>
<evidence type="ECO:0000256" key="6">
    <source>
        <dbReference type="ARBA" id="ARBA00023136"/>
    </source>
</evidence>
<keyword evidence="2 7" id="KW-0813">Transport</keyword>
<protein>
    <submittedName>
        <fullName evidence="9">Carbohydrate ABC transporter permease</fullName>
    </submittedName>
</protein>
<dbReference type="Proteomes" id="UP000249304">
    <property type="component" value="Unassembled WGS sequence"/>
</dbReference>
<dbReference type="Gene3D" id="1.10.3720.10">
    <property type="entry name" value="MetI-like"/>
    <property type="match status" value="1"/>
</dbReference>
<accession>A0A2W2ELC1</accession>
<feature type="transmembrane region" description="Helical" evidence="7">
    <location>
        <begin position="146"/>
        <end position="169"/>
    </location>
</feature>
<comment type="caution">
    <text evidence="9">The sequence shown here is derived from an EMBL/GenBank/DDBJ whole genome shotgun (WGS) entry which is preliminary data.</text>
</comment>
<dbReference type="PANTHER" id="PTHR43744:SF8">
    <property type="entry name" value="SN-GLYCEROL-3-PHOSPHATE TRANSPORT SYSTEM PERMEASE PROTEIN UGPE"/>
    <property type="match status" value="1"/>
</dbReference>
<dbReference type="RefSeq" id="WP_111182478.1">
    <property type="nucleotide sequence ID" value="NZ_POUD01000164.1"/>
</dbReference>
<reference evidence="9 10" key="1">
    <citation type="submission" date="2018-01" db="EMBL/GenBank/DDBJ databases">
        <title>Draft genome sequence of Nonomuraea sp. KC333.</title>
        <authorList>
            <person name="Sahin N."/>
            <person name="Saygin H."/>
            <person name="Ay H."/>
        </authorList>
    </citation>
    <scope>NUCLEOTIDE SEQUENCE [LARGE SCALE GENOMIC DNA]</scope>
    <source>
        <strain evidence="9 10">KC333</strain>
    </source>
</reference>
<proteinExistence type="inferred from homology"/>
<evidence type="ECO:0000256" key="7">
    <source>
        <dbReference type="RuleBase" id="RU363032"/>
    </source>
</evidence>
<evidence type="ECO:0000313" key="9">
    <source>
        <dbReference type="EMBL" id="PZG13188.1"/>
    </source>
</evidence>
<keyword evidence="10" id="KW-1185">Reference proteome</keyword>
<dbReference type="InterPro" id="IPR035906">
    <property type="entry name" value="MetI-like_sf"/>
</dbReference>
<feature type="transmembrane region" description="Helical" evidence="7">
    <location>
        <begin position="18"/>
        <end position="40"/>
    </location>
</feature>
<sequence length="283" mass="31011">MTAVQAPARMARRRVRTWLFHLGMPVLAALWLFPLALVVITSLRTFDDLATSGLASLPQGLTADPYREALASGEWRSILNSLLITVPVVLVTLVLASMAAYGLARHRIPFRRTMLLLMLAGNLLPAQLLLIPVLKLTEQFGLFDSLIGMIVVQTAVGLGFYTFVLHGFMRGIPQELTQAARMDGATTFGVYLRIILPLTKPALAALGSLCFTWTFNDLVWSITLLRSEDKLPVTPAILGMQGEFVSSWNVIAAATVIAAIPTVIVFLRFQRYFISGLLIGSSR</sequence>
<feature type="transmembrane region" description="Helical" evidence="7">
    <location>
        <begin position="190"/>
        <end position="215"/>
    </location>
</feature>
<dbReference type="OrthoDB" id="9794684at2"/>
<feature type="transmembrane region" description="Helical" evidence="7">
    <location>
        <begin position="115"/>
        <end position="134"/>
    </location>
</feature>
<feature type="transmembrane region" description="Helical" evidence="7">
    <location>
        <begin position="248"/>
        <end position="267"/>
    </location>
</feature>
<dbReference type="GO" id="GO:0005886">
    <property type="term" value="C:plasma membrane"/>
    <property type="evidence" value="ECO:0007669"/>
    <property type="project" value="UniProtKB-SubCell"/>
</dbReference>
<evidence type="ECO:0000259" key="8">
    <source>
        <dbReference type="PROSITE" id="PS50928"/>
    </source>
</evidence>
<dbReference type="PANTHER" id="PTHR43744">
    <property type="entry name" value="ABC TRANSPORTER PERMEASE PROTEIN MG189-RELATED-RELATED"/>
    <property type="match status" value="1"/>
</dbReference>
<dbReference type="EMBL" id="POUD01000164">
    <property type="protein sequence ID" value="PZG13188.1"/>
    <property type="molecule type" value="Genomic_DNA"/>
</dbReference>
<keyword evidence="3" id="KW-1003">Cell membrane</keyword>
<keyword evidence="5 7" id="KW-1133">Transmembrane helix</keyword>
<evidence type="ECO:0000256" key="5">
    <source>
        <dbReference type="ARBA" id="ARBA00022989"/>
    </source>
</evidence>
<organism evidence="9 10">
    <name type="scientific">Nonomuraea aridisoli</name>
    <dbReference type="NCBI Taxonomy" id="2070368"/>
    <lineage>
        <taxon>Bacteria</taxon>
        <taxon>Bacillati</taxon>
        <taxon>Actinomycetota</taxon>
        <taxon>Actinomycetes</taxon>
        <taxon>Streptosporangiales</taxon>
        <taxon>Streptosporangiaceae</taxon>
        <taxon>Nonomuraea</taxon>
    </lineage>
</organism>
<name>A0A2W2ELC1_9ACTN</name>
<keyword evidence="4 7" id="KW-0812">Transmembrane</keyword>
<dbReference type="PROSITE" id="PS50928">
    <property type="entry name" value="ABC_TM1"/>
    <property type="match status" value="1"/>
</dbReference>
<evidence type="ECO:0000256" key="3">
    <source>
        <dbReference type="ARBA" id="ARBA00022475"/>
    </source>
</evidence>
<dbReference type="InterPro" id="IPR000515">
    <property type="entry name" value="MetI-like"/>
</dbReference>
<comment type="similarity">
    <text evidence="7">Belongs to the binding-protein-dependent transport system permease family.</text>
</comment>
<evidence type="ECO:0000256" key="2">
    <source>
        <dbReference type="ARBA" id="ARBA00022448"/>
    </source>
</evidence>
<gene>
    <name evidence="9" type="ORF">C1J01_30720</name>
</gene>
<evidence type="ECO:0000256" key="4">
    <source>
        <dbReference type="ARBA" id="ARBA00022692"/>
    </source>
</evidence>
<feature type="domain" description="ABC transmembrane type-1" evidence="8">
    <location>
        <begin position="78"/>
        <end position="269"/>
    </location>
</feature>
<comment type="subcellular location">
    <subcellularLocation>
        <location evidence="1 7">Cell membrane</location>
        <topology evidence="1 7">Multi-pass membrane protein</topology>
    </subcellularLocation>
</comment>
<dbReference type="Pfam" id="PF00528">
    <property type="entry name" value="BPD_transp_1"/>
    <property type="match status" value="1"/>
</dbReference>
<evidence type="ECO:0000256" key="1">
    <source>
        <dbReference type="ARBA" id="ARBA00004651"/>
    </source>
</evidence>
<dbReference type="AlphaFoldDB" id="A0A2W2ELC1"/>
<dbReference type="CDD" id="cd06261">
    <property type="entry name" value="TM_PBP2"/>
    <property type="match status" value="1"/>
</dbReference>
<dbReference type="SUPFAM" id="SSF161098">
    <property type="entry name" value="MetI-like"/>
    <property type="match status" value="1"/>
</dbReference>